<dbReference type="InterPro" id="IPR013221">
    <property type="entry name" value="Mur_ligase_cen"/>
</dbReference>
<dbReference type="Proteomes" id="UP000176897">
    <property type="component" value="Unassembled WGS sequence"/>
</dbReference>
<dbReference type="InterPro" id="IPR051046">
    <property type="entry name" value="MurCDEF_CellWall_CoF430Synth"/>
</dbReference>
<dbReference type="Pfam" id="PF08245">
    <property type="entry name" value="Mur_ligase_M"/>
    <property type="match status" value="2"/>
</dbReference>
<dbReference type="Gene3D" id="3.40.1190.10">
    <property type="entry name" value="Mur-like, catalytic domain"/>
    <property type="match status" value="1"/>
</dbReference>
<dbReference type="Pfam" id="PF02875">
    <property type="entry name" value="Mur_ligase_C"/>
    <property type="match status" value="1"/>
</dbReference>
<name>A0A1F7USF7_9BACT</name>
<reference evidence="6 7" key="1">
    <citation type="journal article" date="2016" name="Nat. Commun.">
        <title>Thousands of microbial genomes shed light on interconnected biogeochemical processes in an aquifer system.</title>
        <authorList>
            <person name="Anantharaman K."/>
            <person name="Brown C.T."/>
            <person name="Hug L.A."/>
            <person name="Sharon I."/>
            <person name="Castelle C.J."/>
            <person name="Probst A.J."/>
            <person name="Thomas B.C."/>
            <person name="Singh A."/>
            <person name="Wilkins M.J."/>
            <person name="Karaoz U."/>
            <person name="Brodie E.L."/>
            <person name="Williams K.H."/>
            <person name="Hubbard S.S."/>
            <person name="Banfield J.F."/>
        </authorList>
    </citation>
    <scope>NUCLEOTIDE SEQUENCE [LARGE SCALE GENOMIC DNA]</scope>
</reference>
<evidence type="ECO:0000313" key="6">
    <source>
        <dbReference type="EMBL" id="OGL81189.1"/>
    </source>
</evidence>
<dbReference type="InterPro" id="IPR036565">
    <property type="entry name" value="Mur-like_cat_sf"/>
</dbReference>
<protein>
    <recommendedName>
        <fullName evidence="8">UDP-N-acetylmuramoyl-tripeptide--D-alanyl-D-alanine ligase</fullName>
    </recommendedName>
</protein>
<accession>A0A1F7USF7</accession>
<dbReference type="Gene3D" id="3.90.190.20">
    <property type="entry name" value="Mur ligase, C-terminal domain"/>
    <property type="match status" value="1"/>
</dbReference>
<dbReference type="STRING" id="1802401.A3B21_02775"/>
<feature type="domain" description="Mur ligase C-terminal" evidence="4">
    <location>
        <begin position="297"/>
        <end position="433"/>
    </location>
</feature>
<evidence type="ECO:0008006" key="8">
    <source>
        <dbReference type="Google" id="ProtNLM"/>
    </source>
</evidence>
<dbReference type="GO" id="GO:0016881">
    <property type="term" value="F:acid-amino acid ligase activity"/>
    <property type="evidence" value="ECO:0007669"/>
    <property type="project" value="InterPro"/>
</dbReference>
<sequence>MKNECMKEVVISILQVFAKLILQKYKPTIVAITGSVGKTSTKEAIYAVLASKFSVRATPRNYNNELGVPLTIIGAGLSPERERAKSLFLGKSPFRWCRVFCRALWQIIMPARYPAILVLEMGADRPKDIQKLVKLAPPKIGVVTAIAPVHTEFFGDVEKVAREKRRLVEAVPKQGTVVLNIDDEMVREFAKHAKSTVVGYGIESNEAEVRAVEVHDDIEIGGSRTSDASEVRLPDIELGSIHFKIITDGSAVPVHLPSVLGHAHVYAALAACAVGRAFGMHMVEISRALLNYAPPPGRMRIIAGIKNTVIIDDTYNASPRATVAALETLGGLSPFSKSGLSPVRYAVLGDMLELGPYTESGHREVGRVAAQNADVVIGVGVSAQWLVDEANKTRLNLPSAEGNFVGHLHTHDEAEHFLQERIRPGDVILIKGSQSMRMEKLVKGLMAEPLRADELLCRQEKEWLTRQH</sequence>
<evidence type="ECO:0000313" key="7">
    <source>
        <dbReference type="Proteomes" id="UP000176897"/>
    </source>
</evidence>
<dbReference type="SUPFAM" id="SSF53623">
    <property type="entry name" value="MurD-like peptide ligases, catalytic domain"/>
    <property type="match status" value="1"/>
</dbReference>
<dbReference type="InterPro" id="IPR036615">
    <property type="entry name" value="Mur_ligase_C_dom_sf"/>
</dbReference>
<dbReference type="PANTHER" id="PTHR43024">
    <property type="entry name" value="UDP-N-ACETYLMURAMOYL-TRIPEPTIDE--D-ALANYL-D-ALANINE LIGASE"/>
    <property type="match status" value="1"/>
</dbReference>
<keyword evidence="1" id="KW-0436">Ligase</keyword>
<evidence type="ECO:0000259" key="4">
    <source>
        <dbReference type="Pfam" id="PF02875"/>
    </source>
</evidence>
<dbReference type="PANTHER" id="PTHR43024:SF1">
    <property type="entry name" value="UDP-N-ACETYLMURAMOYL-TRIPEPTIDE--D-ALANYL-D-ALANINE LIGASE"/>
    <property type="match status" value="1"/>
</dbReference>
<keyword evidence="2" id="KW-0547">Nucleotide-binding</keyword>
<keyword evidence="3" id="KW-0067">ATP-binding</keyword>
<feature type="domain" description="Mur ligase central" evidence="5">
    <location>
        <begin position="115"/>
        <end position="274"/>
    </location>
</feature>
<dbReference type="AlphaFoldDB" id="A0A1F7USF7"/>
<evidence type="ECO:0000256" key="3">
    <source>
        <dbReference type="ARBA" id="ARBA00022840"/>
    </source>
</evidence>
<organism evidence="6 7">
    <name type="scientific">Candidatus Uhrbacteria bacterium RIFCSPLOWO2_01_FULL_47_24</name>
    <dbReference type="NCBI Taxonomy" id="1802401"/>
    <lineage>
        <taxon>Bacteria</taxon>
        <taxon>Candidatus Uhriibacteriota</taxon>
    </lineage>
</organism>
<evidence type="ECO:0000256" key="1">
    <source>
        <dbReference type="ARBA" id="ARBA00022598"/>
    </source>
</evidence>
<gene>
    <name evidence="6" type="ORF">A3B21_02775</name>
</gene>
<evidence type="ECO:0000259" key="5">
    <source>
        <dbReference type="Pfam" id="PF08245"/>
    </source>
</evidence>
<comment type="caution">
    <text evidence="6">The sequence shown here is derived from an EMBL/GenBank/DDBJ whole genome shotgun (WGS) entry which is preliminary data.</text>
</comment>
<feature type="domain" description="Mur ligase central" evidence="5">
    <location>
        <begin position="32"/>
        <end position="72"/>
    </location>
</feature>
<dbReference type="InterPro" id="IPR004101">
    <property type="entry name" value="Mur_ligase_C"/>
</dbReference>
<dbReference type="SUPFAM" id="SSF53244">
    <property type="entry name" value="MurD-like peptide ligases, peptide-binding domain"/>
    <property type="match status" value="1"/>
</dbReference>
<proteinExistence type="predicted"/>
<evidence type="ECO:0000256" key="2">
    <source>
        <dbReference type="ARBA" id="ARBA00022741"/>
    </source>
</evidence>
<dbReference type="GO" id="GO:0005524">
    <property type="term" value="F:ATP binding"/>
    <property type="evidence" value="ECO:0007669"/>
    <property type="project" value="UniProtKB-KW"/>
</dbReference>
<dbReference type="EMBL" id="MGEJ01000009">
    <property type="protein sequence ID" value="OGL81189.1"/>
    <property type="molecule type" value="Genomic_DNA"/>
</dbReference>